<evidence type="ECO:0000256" key="3">
    <source>
        <dbReference type="ARBA" id="ARBA00012438"/>
    </source>
</evidence>
<keyword evidence="5" id="KW-0597">Phosphoprotein</keyword>
<keyword evidence="10" id="KW-1133">Transmembrane helix</keyword>
<reference evidence="13" key="1">
    <citation type="submission" date="2023-09" db="EMBL/GenBank/DDBJ databases">
        <title>Paucibacter sp. APW11 Genome sequencing and assembly.</title>
        <authorList>
            <person name="Kim I."/>
        </authorList>
    </citation>
    <scope>NUCLEOTIDE SEQUENCE</scope>
    <source>
        <strain evidence="13">APW11</strain>
    </source>
</reference>
<dbReference type="PRINTS" id="PR00344">
    <property type="entry name" value="BCTRLSENSOR"/>
</dbReference>
<gene>
    <name evidence="13" type="ORF">RQP53_21715</name>
</gene>
<keyword evidence="9" id="KW-0067">ATP-binding</keyword>
<dbReference type="Pfam" id="PF00512">
    <property type="entry name" value="HisKA"/>
    <property type="match status" value="1"/>
</dbReference>
<dbReference type="Gene3D" id="1.10.287.130">
    <property type="match status" value="1"/>
</dbReference>
<evidence type="ECO:0000256" key="9">
    <source>
        <dbReference type="ARBA" id="ARBA00022840"/>
    </source>
</evidence>
<keyword evidence="6" id="KW-0808">Transferase</keyword>
<organism evidence="13 14">
    <name type="scientific">Roseateles aquae</name>
    <dbReference type="NCBI Taxonomy" id="3077235"/>
    <lineage>
        <taxon>Bacteria</taxon>
        <taxon>Pseudomonadati</taxon>
        <taxon>Pseudomonadota</taxon>
        <taxon>Betaproteobacteria</taxon>
        <taxon>Burkholderiales</taxon>
        <taxon>Sphaerotilaceae</taxon>
        <taxon>Roseateles</taxon>
    </lineage>
</organism>
<dbReference type="CDD" id="cd00075">
    <property type="entry name" value="HATPase"/>
    <property type="match status" value="1"/>
</dbReference>
<dbReference type="EMBL" id="JAVXZY010000011">
    <property type="protein sequence ID" value="MDT9001909.1"/>
    <property type="molecule type" value="Genomic_DNA"/>
</dbReference>
<evidence type="ECO:0000313" key="14">
    <source>
        <dbReference type="Proteomes" id="UP001246372"/>
    </source>
</evidence>
<dbReference type="RefSeq" id="WP_315652791.1">
    <property type="nucleotide sequence ID" value="NZ_JAVXZY010000011.1"/>
</dbReference>
<dbReference type="Proteomes" id="UP001246372">
    <property type="component" value="Unassembled WGS sequence"/>
</dbReference>
<dbReference type="InterPro" id="IPR004358">
    <property type="entry name" value="Sig_transdc_His_kin-like_C"/>
</dbReference>
<dbReference type="CDD" id="cd00082">
    <property type="entry name" value="HisKA"/>
    <property type="match status" value="1"/>
</dbReference>
<dbReference type="PROSITE" id="PS50109">
    <property type="entry name" value="HIS_KIN"/>
    <property type="match status" value="1"/>
</dbReference>
<dbReference type="EC" id="2.7.13.3" evidence="3"/>
<evidence type="ECO:0000256" key="10">
    <source>
        <dbReference type="SAM" id="Phobius"/>
    </source>
</evidence>
<dbReference type="SMART" id="SM00387">
    <property type="entry name" value="HATPase_c"/>
    <property type="match status" value="1"/>
</dbReference>
<keyword evidence="4" id="KW-1003">Cell membrane</keyword>
<sequence>MPDTSNKPRSRFLPPWRLPRLYLRVHLTVLVALLVFALSTMALWHRGGGPLERAQQLAGRLLQNILPPATAPAEEQAAALRRLAEGVAPQAELLAADGHRLVEIYAPMPPHHGKWFGVRLPDGRRVYARLDLAIGPAWLRLHVIVLGLALLIGLLVYPLVRPLTRRLERLQQGVERLGAGELGARVAVQGHDEVARLARSFNQAAARIEQLMAAHKRLLATASHELRTPLTRIQLALELSRDGSLAQRRAALERDIAELDALLEEMLLASRLDAVGPAALQREPLDLLALAAEVGAAHAEVQVEGQSLLIDGDARLLRRLLGNLLRNAELHGRPPVQLRIDIDPADERLARLRVWDAGPGVAQAQREQVFEPFFRGATQGPGVGLGLSLVRQIANHHGGSAVCEPLTGGGSVFVVRLPRA</sequence>
<dbReference type="Gene3D" id="1.10.8.500">
    <property type="entry name" value="HAMP domain in histidine kinase"/>
    <property type="match status" value="1"/>
</dbReference>
<comment type="subcellular location">
    <subcellularLocation>
        <location evidence="2">Cell membrane</location>
        <topology evidence="2">Multi-pass membrane protein</topology>
    </subcellularLocation>
</comment>
<dbReference type="Pfam" id="PF00672">
    <property type="entry name" value="HAMP"/>
    <property type="match status" value="1"/>
</dbReference>
<keyword evidence="14" id="KW-1185">Reference proteome</keyword>
<dbReference type="SUPFAM" id="SSF55874">
    <property type="entry name" value="ATPase domain of HSP90 chaperone/DNA topoisomerase II/histidine kinase"/>
    <property type="match status" value="1"/>
</dbReference>
<evidence type="ECO:0000256" key="5">
    <source>
        <dbReference type="ARBA" id="ARBA00022553"/>
    </source>
</evidence>
<comment type="catalytic activity">
    <reaction evidence="1">
        <text>ATP + protein L-histidine = ADP + protein N-phospho-L-histidine.</text>
        <dbReference type="EC" id="2.7.13.3"/>
    </reaction>
</comment>
<evidence type="ECO:0000256" key="1">
    <source>
        <dbReference type="ARBA" id="ARBA00000085"/>
    </source>
</evidence>
<dbReference type="InterPro" id="IPR050980">
    <property type="entry name" value="2C_sensor_his_kinase"/>
</dbReference>
<feature type="domain" description="HAMP" evidence="12">
    <location>
        <begin position="161"/>
        <end position="213"/>
    </location>
</feature>
<keyword evidence="7" id="KW-0547">Nucleotide-binding</keyword>
<dbReference type="SUPFAM" id="SSF47384">
    <property type="entry name" value="Homodimeric domain of signal transducing histidine kinase"/>
    <property type="match status" value="1"/>
</dbReference>
<dbReference type="Pfam" id="PF02518">
    <property type="entry name" value="HATPase_c"/>
    <property type="match status" value="1"/>
</dbReference>
<dbReference type="SMART" id="SM00388">
    <property type="entry name" value="HisKA"/>
    <property type="match status" value="1"/>
</dbReference>
<keyword evidence="8 13" id="KW-0418">Kinase</keyword>
<proteinExistence type="predicted"/>
<dbReference type="InterPro" id="IPR036097">
    <property type="entry name" value="HisK_dim/P_sf"/>
</dbReference>
<dbReference type="PANTHER" id="PTHR44936:SF10">
    <property type="entry name" value="SENSOR PROTEIN RSTB"/>
    <property type="match status" value="1"/>
</dbReference>
<evidence type="ECO:0000256" key="7">
    <source>
        <dbReference type="ARBA" id="ARBA00022741"/>
    </source>
</evidence>
<dbReference type="InterPro" id="IPR036890">
    <property type="entry name" value="HATPase_C_sf"/>
</dbReference>
<evidence type="ECO:0000256" key="4">
    <source>
        <dbReference type="ARBA" id="ARBA00022475"/>
    </source>
</evidence>
<evidence type="ECO:0000259" key="11">
    <source>
        <dbReference type="PROSITE" id="PS50109"/>
    </source>
</evidence>
<dbReference type="InterPro" id="IPR003594">
    <property type="entry name" value="HATPase_dom"/>
</dbReference>
<feature type="domain" description="Histidine kinase" evidence="11">
    <location>
        <begin position="221"/>
        <end position="420"/>
    </location>
</feature>
<evidence type="ECO:0000256" key="2">
    <source>
        <dbReference type="ARBA" id="ARBA00004651"/>
    </source>
</evidence>
<dbReference type="CDD" id="cd06225">
    <property type="entry name" value="HAMP"/>
    <property type="match status" value="1"/>
</dbReference>
<keyword evidence="10" id="KW-0812">Transmembrane</keyword>
<dbReference type="PROSITE" id="PS50885">
    <property type="entry name" value="HAMP"/>
    <property type="match status" value="1"/>
</dbReference>
<dbReference type="InterPro" id="IPR003660">
    <property type="entry name" value="HAMP_dom"/>
</dbReference>
<evidence type="ECO:0000256" key="8">
    <source>
        <dbReference type="ARBA" id="ARBA00022777"/>
    </source>
</evidence>
<dbReference type="InterPro" id="IPR005467">
    <property type="entry name" value="His_kinase_dom"/>
</dbReference>
<feature type="transmembrane region" description="Helical" evidence="10">
    <location>
        <begin position="137"/>
        <end position="160"/>
    </location>
</feature>
<name>A0ABU3PH68_9BURK</name>
<dbReference type="PANTHER" id="PTHR44936">
    <property type="entry name" value="SENSOR PROTEIN CREC"/>
    <property type="match status" value="1"/>
</dbReference>
<evidence type="ECO:0000259" key="12">
    <source>
        <dbReference type="PROSITE" id="PS50885"/>
    </source>
</evidence>
<dbReference type="SUPFAM" id="SSF158472">
    <property type="entry name" value="HAMP domain-like"/>
    <property type="match status" value="1"/>
</dbReference>
<keyword evidence="10" id="KW-0472">Membrane</keyword>
<dbReference type="InterPro" id="IPR003661">
    <property type="entry name" value="HisK_dim/P_dom"/>
</dbReference>
<dbReference type="GO" id="GO:0016301">
    <property type="term" value="F:kinase activity"/>
    <property type="evidence" value="ECO:0007669"/>
    <property type="project" value="UniProtKB-KW"/>
</dbReference>
<feature type="transmembrane region" description="Helical" evidence="10">
    <location>
        <begin position="21"/>
        <end position="44"/>
    </location>
</feature>
<protein>
    <recommendedName>
        <fullName evidence="3">histidine kinase</fullName>
        <ecNumber evidence="3">2.7.13.3</ecNumber>
    </recommendedName>
</protein>
<accession>A0ABU3PH68</accession>
<dbReference type="Gene3D" id="3.30.565.10">
    <property type="entry name" value="Histidine kinase-like ATPase, C-terminal domain"/>
    <property type="match status" value="1"/>
</dbReference>
<evidence type="ECO:0000256" key="6">
    <source>
        <dbReference type="ARBA" id="ARBA00022679"/>
    </source>
</evidence>
<dbReference type="SMART" id="SM00304">
    <property type="entry name" value="HAMP"/>
    <property type="match status" value="1"/>
</dbReference>
<evidence type="ECO:0000313" key="13">
    <source>
        <dbReference type="EMBL" id="MDT9001909.1"/>
    </source>
</evidence>
<comment type="caution">
    <text evidence="13">The sequence shown here is derived from an EMBL/GenBank/DDBJ whole genome shotgun (WGS) entry which is preliminary data.</text>
</comment>